<evidence type="ECO:0000313" key="2">
    <source>
        <dbReference type="EMBL" id="ERF60207.1"/>
    </source>
</evidence>
<dbReference type="Proteomes" id="UP000016412">
    <property type="component" value="Unassembled WGS sequence"/>
</dbReference>
<evidence type="ECO:0000313" key="3">
    <source>
        <dbReference type="EMBL" id="ERK04100.1"/>
    </source>
</evidence>
<protein>
    <submittedName>
        <fullName evidence="2">Uncharacterized protein</fullName>
    </submittedName>
</protein>
<dbReference type="AlphaFoldDB" id="U2MR39"/>
<comment type="caution">
    <text evidence="2">The sequence shown here is derived from an EMBL/GenBank/DDBJ whole genome shotgun (WGS) entry which is preliminary data.</text>
</comment>
<proteinExistence type="predicted"/>
<reference evidence="4 5" key="1">
    <citation type="submission" date="2013-08" db="EMBL/GenBank/DDBJ databases">
        <authorList>
            <person name="Durkin A.S."/>
            <person name="Haft D.R."/>
            <person name="McCorrison J."/>
            <person name="Torralba M."/>
            <person name="Gillis M."/>
            <person name="Haft D.H."/>
            <person name="Methe B."/>
            <person name="Sutton G."/>
            <person name="Nelson K.E."/>
        </authorList>
    </citation>
    <scope>NUCLEOTIDE SEQUENCE [LARGE SCALE GENOMIC DNA]</scope>
    <source>
        <strain evidence="3 5">ATCC 35536</strain>
        <strain evidence="2 4">VPI DR56BR1116</strain>
    </source>
</reference>
<sequence length="46" mass="5060">MGVEPRSARGAGAPKRRQEAADSARRRRGRSGQEVRERNASTPPSR</sequence>
<dbReference type="Proteomes" id="UP000016646">
    <property type="component" value="Unassembled WGS sequence"/>
</dbReference>
<keyword evidence="5" id="KW-1185">Reference proteome</keyword>
<evidence type="ECO:0000256" key="1">
    <source>
        <dbReference type="SAM" id="MobiDB-lite"/>
    </source>
</evidence>
<organism evidence="2 4">
    <name type="scientific">Treponema socranskii subsp. socranskii VPI DR56BR1116 = ATCC 35536</name>
    <dbReference type="NCBI Taxonomy" id="1125725"/>
    <lineage>
        <taxon>Bacteria</taxon>
        <taxon>Pseudomonadati</taxon>
        <taxon>Spirochaetota</taxon>
        <taxon>Spirochaetia</taxon>
        <taxon>Spirochaetales</taxon>
        <taxon>Treponemataceae</taxon>
        <taxon>Treponema</taxon>
    </lineage>
</organism>
<evidence type="ECO:0000313" key="4">
    <source>
        <dbReference type="Proteomes" id="UP000016412"/>
    </source>
</evidence>
<dbReference type="EMBL" id="AVQI01000028">
    <property type="protein sequence ID" value="ERK04100.1"/>
    <property type="molecule type" value="Genomic_DNA"/>
</dbReference>
<gene>
    <name evidence="3" type="ORF">HMPREF0860_1518</name>
    <name evidence="2" type="ORF">HMPREF1325_2504</name>
</gene>
<accession>U2MR39</accession>
<name>U2MR39_TRESO</name>
<evidence type="ECO:0000313" key="5">
    <source>
        <dbReference type="Proteomes" id="UP000016646"/>
    </source>
</evidence>
<dbReference type="EMBL" id="AUZJ01000043">
    <property type="protein sequence ID" value="ERF60207.1"/>
    <property type="molecule type" value="Genomic_DNA"/>
</dbReference>
<feature type="region of interest" description="Disordered" evidence="1">
    <location>
        <begin position="1"/>
        <end position="46"/>
    </location>
</feature>